<proteinExistence type="predicted"/>
<evidence type="ECO:0000313" key="2">
    <source>
        <dbReference type="Proteomes" id="UP001432168"/>
    </source>
</evidence>
<organism evidence="1 2">
    <name type="scientific">Streptomyces pseudovenezuelae</name>
    <dbReference type="NCBI Taxonomy" id="67350"/>
    <lineage>
        <taxon>Bacteria</taxon>
        <taxon>Bacillati</taxon>
        <taxon>Actinomycetota</taxon>
        <taxon>Actinomycetes</taxon>
        <taxon>Kitasatosporales</taxon>
        <taxon>Streptomycetaceae</taxon>
        <taxon>Streptomyces</taxon>
        <taxon>Streptomyces aurantiacus group</taxon>
    </lineage>
</organism>
<dbReference type="Proteomes" id="UP001432168">
    <property type="component" value="Chromosome"/>
</dbReference>
<dbReference type="InterPro" id="IPR045592">
    <property type="entry name" value="DUF6461"/>
</dbReference>
<dbReference type="Pfam" id="PF20062">
    <property type="entry name" value="DUF6461"/>
    <property type="match status" value="1"/>
</dbReference>
<accession>A0ABZ1WSP6</accession>
<name>A0ABZ1WSP6_9ACTN</name>
<dbReference type="RefSeq" id="WP_329261406.1">
    <property type="nucleotide sequence ID" value="NZ_CP109011.1"/>
</dbReference>
<sequence length="205" mass="22760">MTGTTTAADYGWLKERHQLLLDAYCLTLVRDLTPEELLRALGAEGRRRIVGVNALSGPSSEASGLGRFVGAAPVDGWALMVEFNGYLGVTDALMRPLSRGRRVVSHFLNVNAVDRFRWYEDGDLRLGFQPLFADERYGSRPDELLAEMRESGFDLTERDEDGDYDDYYESLTGASFALAHRLTGIRVTPELFATAGFLCGVVPRD</sequence>
<evidence type="ECO:0000313" key="1">
    <source>
        <dbReference type="EMBL" id="WUT42465.1"/>
    </source>
</evidence>
<reference evidence="1" key="1">
    <citation type="submission" date="2022-10" db="EMBL/GenBank/DDBJ databases">
        <title>The complete genomes of actinobacterial strains from the NBC collection.</title>
        <authorList>
            <person name="Joergensen T.S."/>
            <person name="Alvarez Arevalo M."/>
            <person name="Sterndorff E.B."/>
            <person name="Faurdal D."/>
            <person name="Vuksanovic O."/>
            <person name="Mourched A.-S."/>
            <person name="Charusanti P."/>
            <person name="Shaw S."/>
            <person name="Blin K."/>
            <person name="Weber T."/>
        </authorList>
    </citation>
    <scope>NUCLEOTIDE SEQUENCE</scope>
    <source>
        <strain evidence="1">NBC_00686</strain>
    </source>
</reference>
<dbReference type="EMBL" id="CP109011">
    <property type="protein sequence ID" value="WUT42465.1"/>
    <property type="molecule type" value="Genomic_DNA"/>
</dbReference>
<protein>
    <submittedName>
        <fullName evidence="1">DUF6461 domain-containing protein</fullName>
    </submittedName>
</protein>
<gene>
    <name evidence="1" type="ORF">OG929_09320</name>
</gene>
<keyword evidence="2" id="KW-1185">Reference proteome</keyword>